<name>A0ABV3FY24_9NOCA</name>
<protein>
    <submittedName>
        <fullName evidence="2">Alpha/beta hydrolase</fullName>
    </submittedName>
</protein>
<dbReference type="InterPro" id="IPR029058">
    <property type="entry name" value="AB_hydrolase_fold"/>
</dbReference>
<dbReference type="Proteomes" id="UP001551695">
    <property type="component" value="Unassembled WGS sequence"/>
</dbReference>
<sequence>MIRETPGRRISVRGTDLHIEESGSGATSVVFESGAGAGRTLWDPVVALLGDVARTVTYDRAGRGRSARPERPQSIEDMAITLVALVETLAPRRVVLVGHSMGGLIIRRAAEKLSPPPAGLILVDPTPEAAPIYDDWTKTATKTDRILAVQQRLALCPPLMRVLTRSHGRLFPTDTYATMLAEDFTPAGIARTRYEIAAVATAIDEFRGHPPQLPNSPVTVLSANRAARHQARNLDVIREYHRHYAEQIGARLEECDSEHIVPAEQPAQVAAAIRRLVNTAADSFGKLPVRD</sequence>
<comment type="caution">
    <text evidence="2">The sequence shown here is derived from an EMBL/GenBank/DDBJ whole genome shotgun (WGS) entry which is preliminary data.</text>
</comment>
<dbReference type="InterPro" id="IPR000073">
    <property type="entry name" value="AB_hydrolase_1"/>
</dbReference>
<dbReference type="PANTHER" id="PTHR43798:SF33">
    <property type="entry name" value="HYDROLASE, PUTATIVE (AFU_ORTHOLOGUE AFUA_2G14860)-RELATED"/>
    <property type="match status" value="1"/>
</dbReference>
<dbReference type="SUPFAM" id="SSF53474">
    <property type="entry name" value="alpha/beta-Hydrolases"/>
    <property type="match status" value="1"/>
</dbReference>
<organism evidence="2 3">
    <name type="scientific">Nocardia aurea</name>
    <dbReference type="NCBI Taxonomy" id="2144174"/>
    <lineage>
        <taxon>Bacteria</taxon>
        <taxon>Bacillati</taxon>
        <taxon>Actinomycetota</taxon>
        <taxon>Actinomycetes</taxon>
        <taxon>Mycobacteriales</taxon>
        <taxon>Nocardiaceae</taxon>
        <taxon>Nocardia</taxon>
    </lineage>
</organism>
<dbReference type="Gene3D" id="3.40.50.1820">
    <property type="entry name" value="alpha/beta hydrolase"/>
    <property type="match status" value="1"/>
</dbReference>
<dbReference type="RefSeq" id="WP_357786156.1">
    <property type="nucleotide sequence ID" value="NZ_JBFAKC010000010.1"/>
</dbReference>
<dbReference type="PANTHER" id="PTHR43798">
    <property type="entry name" value="MONOACYLGLYCEROL LIPASE"/>
    <property type="match status" value="1"/>
</dbReference>
<evidence type="ECO:0000313" key="2">
    <source>
        <dbReference type="EMBL" id="MEV0710320.1"/>
    </source>
</evidence>
<dbReference type="EMBL" id="JBFAKC010000010">
    <property type="protein sequence ID" value="MEV0710320.1"/>
    <property type="molecule type" value="Genomic_DNA"/>
</dbReference>
<proteinExistence type="predicted"/>
<dbReference type="Pfam" id="PF12697">
    <property type="entry name" value="Abhydrolase_6"/>
    <property type="match status" value="1"/>
</dbReference>
<feature type="domain" description="AB hydrolase-1" evidence="1">
    <location>
        <begin position="29"/>
        <end position="272"/>
    </location>
</feature>
<keyword evidence="3" id="KW-1185">Reference proteome</keyword>
<reference evidence="2 3" key="1">
    <citation type="submission" date="2024-06" db="EMBL/GenBank/DDBJ databases">
        <title>The Natural Products Discovery Center: Release of the First 8490 Sequenced Strains for Exploring Actinobacteria Biosynthetic Diversity.</title>
        <authorList>
            <person name="Kalkreuter E."/>
            <person name="Kautsar S.A."/>
            <person name="Yang D."/>
            <person name="Bader C.D."/>
            <person name="Teijaro C.N."/>
            <person name="Fluegel L."/>
            <person name="Davis C.M."/>
            <person name="Simpson J.R."/>
            <person name="Lauterbach L."/>
            <person name="Steele A.D."/>
            <person name="Gui C."/>
            <person name="Meng S."/>
            <person name="Li G."/>
            <person name="Viehrig K."/>
            <person name="Ye F."/>
            <person name="Su P."/>
            <person name="Kiefer A.F."/>
            <person name="Nichols A."/>
            <person name="Cepeda A.J."/>
            <person name="Yan W."/>
            <person name="Fan B."/>
            <person name="Jiang Y."/>
            <person name="Adhikari A."/>
            <person name="Zheng C.-J."/>
            <person name="Schuster L."/>
            <person name="Cowan T.M."/>
            <person name="Smanski M.J."/>
            <person name="Chevrette M.G."/>
            <person name="De Carvalho L.P.S."/>
            <person name="Shen B."/>
        </authorList>
    </citation>
    <scope>NUCLEOTIDE SEQUENCE [LARGE SCALE GENOMIC DNA]</scope>
    <source>
        <strain evidence="2 3">NPDC050403</strain>
    </source>
</reference>
<accession>A0ABV3FY24</accession>
<evidence type="ECO:0000259" key="1">
    <source>
        <dbReference type="Pfam" id="PF12697"/>
    </source>
</evidence>
<keyword evidence="2" id="KW-0378">Hydrolase</keyword>
<dbReference type="InterPro" id="IPR050266">
    <property type="entry name" value="AB_hydrolase_sf"/>
</dbReference>
<evidence type="ECO:0000313" key="3">
    <source>
        <dbReference type="Proteomes" id="UP001551695"/>
    </source>
</evidence>
<dbReference type="GO" id="GO:0016787">
    <property type="term" value="F:hydrolase activity"/>
    <property type="evidence" value="ECO:0007669"/>
    <property type="project" value="UniProtKB-KW"/>
</dbReference>
<gene>
    <name evidence="2" type="ORF">AB0I48_22380</name>
</gene>